<evidence type="ECO:0000313" key="7">
    <source>
        <dbReference type="Proteomes" id="UP000323632"/>
    </source>
</evidence>
<accession>A0A5M6CP47</accession>
<keyword evidence="2 3" id="KW-0186">Copper</keyword>
<dbReference type="CDD" id="cd02968">
    <property type="entry name" value="SCO"/>
    <property type="match status" value="1"/>
</dbReference>
<evidence type="ECO:0000256" key="1">
    <source>
        <dbReference type="ARBA" id="ARBA00010996"/>
    </source>
</evidence>
<evidence type="ECO:0000259" key="5">
    <source>
        <dbReference type="PROSITE" id="PS51352"/>
    </source>
</evidence>
<name>A0A5M6CP47_9BACT</name>
<evidence type="ECO:0000256" key="3">
    <source>
        <dbReference type="PIRSR" id="PIRSR603782-1"/>
    </source>
</evidence>
<keyword evidence="4" id="KW-1015">Disulfide bond</keyword>
<dbReference type="InterPro" id="IPR013766">
    <property type="entry name" value="Thioredoxin_domain"/>
</dbReference>
<feature type="binding site" evidence="3">
    <location>
        <position position="81"/>
    </location>
    <ligand>
        <name>Cu cation</name>
        <dbReference type="ChEBI" id="CHEBI:23378"/>
    </ligand>
</feature>
<evidence type="ECO:0000256" key="4">
    <source>
        <dbReference type="PIRSR" id="PIRSR603782-2"/>
    </source>
</evidence>
<dbReference type="Gene3D" id="3.40.30.10">
    <property type="entry name" value="Glutaredoxin"/>
    <property type="match status" value="1"/>
</dbReference>
<dbReference type="Proteomes" id="UP000323632">
    <property type="component" value="Unassembled WGS sequence"/>
</dbReference>
<dbReference type="SUPFAM" id="SSF52833">
    <property type="entry name" value="Thioredoxin-like"/>
    <property type="match status" value="1"/>
</dbReference>
<feature type="binding site" evidence="3">
    <location>
        <position position="77"/>
    </location>
    <ligand>
        <name>Cu cation</name>
        <dbReference type="ChEBI" id="CHEBI:23378"/>
    </ligand>
</feature>
<comment type="caution">
    <text evidence="6">The sequence shown here is derived from an EMBL/GenBank/DDBJ whole genome shotgun (WGS) entry which is preliminary data.</text>
</comment>
<dbReference type="EMBL" id="VWSH01000001">
    <property type="protein sequence ID" value="KAA5537008.1"/>
    <property type="molecule type" value="Genomic_DNA"/>
</dbReference>
<gene>
    <name evidence="6" type="ORF">F0919_04875</name>
</gene>
<organism evidence="6 7">
    <name type="scientific">Taibaiella lutea</name>
    <dbReference type="NCBI Taxonomy" id="2608001"/>
    <lineage>
        <taxon>Bacteria</taxon>
        <taxon>Pseudomonadati</taxon>
        <taxon>Bacteroidota</taxon>
        <taxon>Chitinophagia</taxon>
        <taxon>Chitinophagales</taxon>
        <taxon>Chitinophagaceae</taxon>
        <taxon>Taibaiella</taxon>
    </lineage>
</organism>
<dbReference type="PROSITE" id="PS51352">
    <property type="entry name" value="THIOREDOXIN_2"/>
    <property type="match status" value="1"/>
</dbReference>
<feature type="disulfide bond" description="Redox-active" evidence="4">
    <location>
        <begin position="77"/>
        <end position="81"/>
    </location>
</feature>
<dbReference type="InterPro" id="IPR003782">
    <property type="entry name" value="SCO1/SenC"/>
</dbReference>
<dbReference type="GO" id="GO:0046872">
    <property type="term" value="F:metal ion binding"/>
    <property type="evidence" value="ECO:0007669"/>
    <property type="project" value="UniProtKB-KW"/>
</dbReference>
<keyword evidence="7" id="KW-1185">Reference proteome</keyword>
<evidence type="ECO:0000256" key="2">
    <source>
        <dbReference type="ARBA" id="ARBA00023008"/>
    </source>
</evidence>
<dbReference type="InterPro" id="IPR036249">
    <property type="entry name" value="Thioredoxin-like_sf"/>
</dbReference>
<reference evidence="6 7" key="1">
    <citation type="submission" date="2019-09" db="EMBL/GenBank/DDBJ databases">
        <title>Genome sequence and assembly of Taibaiella sp.</title>
        <authorList>
            <person name="Chhetri G."/>
        </authorList>
    </citation>
    <scope>NUCLEOTIDE SEQUENCE [LARGE SCALE GENOMIC DNA]</scope>
    <source>
        <strain evidence="6 7">KVB11</strain>
    </source>
</reference>
<feature type="binding site" evidence="3">
    <location>
        <position position="167"/>
    </location>
    <ligand>
        <name>Cu cation</name>
        <dbReference type="ChEBI" id="CHEBI:23378"/>
    </ligand>
</feature>
<dbReference type="AlphaFoldDB" id="A0A5M6CP47"/>
<keyword evidence="3" id="KW-0479">Metal-binding</keyword>
<proteinExistence type="inferred from homology"/>
<feature type="domain" description="Thioredoxin" evidence="5">
    <location>
        <begin position="39"/>
        <end position="204"/>
    </location>
</feature>
<dbReference type="PANTHER" id="PTHR12151:SF25">
    <property type="entry name" value="LINALOOL DEHYDRATASE_ISOMERASE DOMAIN-CONTAINING PROTEIN"/>
    <property type="match status" value="1"/>
</dbReference>
<dbReference type="PANTHER" id="PTHR12151">
    <property type="entry name" value="ELECTRON TRANSPORT PROTIN SCO1/SENC FAMILY MEMBER"/>
    <property type="match status" value="1"/>
</dbReference>
<comment type="similarity">
    <text evidence="1">Belongs to the SCO1/2 family.</text>
</comment>
<sequence length="205" mass="23195">MLSLLSSLLLACSNTAEYKVPFYTDASYTPIWKIDAQAKNNLNHIAPFRFTNQYGRTFSSEDLKGKIYLANFFFTTCKGICPKMTNNIKKIYQHFEGNPRVLFLSHSVTPEIDSVAKLKAYADANDIHTPQWELLTGKATEIYNLARKSYFVEEANGLSKDSTEFLHTENIVLVDKDGHIRGLYNGTIALDAERAIEDIDALLQE</sequence>
<evidence type="ECO:0000313" key="6">
    <source>
        <dbReference type="EMBL" id="KAA5537008.1"/>
    </source>
</evidence>
<dbReference type="Pfam" id="PF02630">
    <property type="entry name" value="SCO1-SenC"/>
    <property type="match status" value="1"/>
</dbReference>
<protein>
    <submittedName>
        <fullName evidence="6">SCO family protein</fullName>
    </submittedName>
</protein>